<dbReference type="PRINTS" id="PR00033">
    <property type="entry name" value="HTHASNC"/>
</dbReference>
<dbReference type="Pfam" id="PF13404">
    <property type="entry name" value="HTH_AsnC-type"/>
    <property type="match status" value="1"/>
</dbReference>
<evidence type="ECO:0000256" key="1">
    <source>
        <dbReference type="ARBA" id="ARBA00023015"/>
    </source>
</evidence>
<reference evidence="6" key="1">
    <citation type="submission" date="2016-11" db="EMBL/GenBank/DDBJ databases">
        <authorList>
            <person name="Varghese N."/>
            <person name="Submissions S."/>
        </authorList>
    </citation>
    <scope>NUCLEOTIDE SEQUENCE [LARGE SCALE GENOMIC DNA]</scope>
    <source>
        <strain evidence="6">DSM 18761</strain>
    </source>
</reference>
<feature type="domain" description="HTH asnC-type" evidence="4">
    <location>
        <begin position="3"/>
        <end position="63"/>
    </location>
</feature>
<evidence type="ECO:0000256" key="2">
    <source>
        <dbReference type="ARBA" id="ARBA00023125"/>
    </source>
</evidence>
<evidence type="ECO:0000313" key="5">
    <source>
        <dbReference type="EMBL" id="SHE30863.1"/>
    </source>
</evidence>
<dbReference type="GO" id="GO:0043565">
    <property type="term" value="F:sequence-specific DNA binding"/>
    <property type="evidence" value="ECO:0007669"/>
    <property type="project" value="InterPro"/>
</dbReference>
<dbReference type="InterPro" id="IPR036388">
    <property type="entry name" value="WH-like_DNA-bd_sf"/>
</dbReference>
<gene>
    <name evidence="5" type="ORF">SAMN02745195_00125</name>
</gene>
<evidence type="ECO:0000259" key="4">
    <source>
        <dbReference type="PROSITE" id="PS50956"/>
    </source>
</evidence>
<dbReference type="InterPro" id="IPR019888">
    <property type="entry name" value="Tscrpt_reg_AsnC-like"/>
</dbReference>
<keyword evidence="2" id="KW-0238">DNA-binding</keyword>
<keyword evidence="6" id="KW-1185">Reference proteome</keyword>
<dbReference type="SMART" id="SM00344">
    <property type="entry name" value="HTH_ASNC"/>
    <property type="match status" value="1"/>
</dbReference>
<dbReference type="SUPFAM" id="SSF46785">
    <property type="entry name" value="Winged helix' DNA-binding domain"/>
    <property type="match status" value="1"/>
</dbReference>
<dbReference type="PROSITE" id="PS50956">
    <property type="entry name" value="HTH_ASNC_2"/>
    <property type="match status" value="1"/>
</dbReference>
<dbReference type="GO" id="GO:0005829">
    <property type="term" value="C:cytosol"/>
    <property type="evidence" value="ECO:0007669"/>
    <property type="project" value="TreeGrafter"/>
</dbReference>
<sequence length="150" mass="17495">MKFDELDFEIMRILQTDGRKSFREISNELGKPESTVRLRYNQLVANNILRVVAIPDPKQVGFEVMAILCLKVDLVYLQEVAEALAKVKEVRFIAYTAGRYDLIVEIYMKSNDDLIKFMTEDLAKMKGIKECDLSIELKLFKDTYNWMNEV</sequence>
<dbReference type="RefSeq" id="WP_072966544.1">
    <property type="nucleotide sequence ID" value="NZ_FQUR01000006.1"/>
</dbReference>
<dbReference type="Pfam" id="PF01037">
    <property type="entry name" value="AsnC_trans_reg"/>
    <property type="match status" value="1"/>
</dbReference>
<dbReference type="InterPro" id="IPR011008">
    <property type="entry name" value="Dimeric_a/b-barrel"/>
</dbReference>
<dbReference type="InterPro" id="IPR036390">
    <property type="entry name" value="WH_DNA-bd_sf"/>
</dbReference>
<keyword evidence="3" id="KW-0804">Transcription</keyword>
<evidence type="ECO:0000256" key="3">
    <source>
        <dbReference type="ARBA" id="ARBA00023163"/>
    </source>
</evidence>
<keyword evidence="1" id="KW-0805">Transcription regulation</keyword>
<dbReference type="InterPro" id="IPR019887">
    <property type="entry name" value="Tscrpt_reg_AsnC/Lrp_C"/>
</dbReference>
<dbReference type="Gene3D" id="3.30.70.920">
    <property type="match status" value="1"/>
</dbReference>
<dbReference type="InterPro" id="IPR000485">
    <property type="entry name" value="AsnC-type_HTH_dom"/>
</dbReference>
<proteinExistence type="predicted"/>
<dbReference type="Proteomes" id="UP000184127">
    <property type="component" value="Unassembled WGS sequence"/>
</dbReference>
<dbReference type="EMBL" id="FQUR01000006">
    <property type="protein sequence ID" value="SHE30863.1"/>
    <property type="molecule type" value="Genomic_DNA"/>
</dbReference>
<dbReference type="Gene3D" id="1.10.10.10">
    <property type="entry name" value="Winged helix-like DNA-binding domain superfamily/Winged helix DNA-binding domain"/>
    <property type="match status" value="1"/>
</dbReference>
<dbReference type="AlphaFoldDB" id="A0A1M4SF61"/>
<name>A0A1M4SF61_9THEO</name>
<protein>
    <submittedName>
        <fullName evidence="5">Lrp/AsnC family transcriptional regulator, regulator for asnA, asnC and gidA</fullName>
    </submittedName>
</protein>
<dbReference type="SUPFAM" id="SSF54909">
    <property type="entry name" value="Dimeric alpha+beta barrel"/>
    <property type="match status" value="1"/>
</dbReference>
<dbReference type="PANTHER" id="PTHR30154">
    <property type="entry name" value="LEUCINE-RESPONSIVE REGULATORY PROTEIN"/>
    <property type="match status" value="1"/>
</dbReference>
<dbReference type="PANTHER" id="PTHR30154:SF34">
    <property type="entry name" value="TRANSCRIPTIONAL REGULATOR AZLB"/>
    <property type="match status" value="1"/>
</dbReference>
<dbReference type="GO" id="GO:0043200">
    <property type="term" value="P:response to amino acid"/>
    <property type="evidence" value="ECO:0007669"/>
    <property type="project" value="TreeGrafter"/>
</dbReference>
<evidence type="ECO:0000313" key="6">
    <source>
        <dbReference type="Proteomes" id="UP000184127"/>
    </source>
</evidence>
<accession>A0A1M4SF61</accession>
<organism evidence="5 6">
    <name type="scientific">Thermoanaerobacter uzonensis DSM 18761</name>
    <dbReference type="NCBI Taxonomy" id="1123369"/>
    <lineage>
        <taxon>Bacteria</taxon>
        <taxon>Bacillati</taxon>
        <taxon>Bacillota</taxon>
        <taxon>Clostridia</taxon>
        <taxon>Thermoanaerobacterales</taxon>
        <taxon>Thermoanaerobacteraceae</taxon>
        <taxon>Thermoanaerobacter</taxon>
    </lineage>
</organism>